<gene>
    <name evidence="1" type="ORF">VNO77_03052</name>
</gene>
<dbReference type="EMBL" id="JAYMYQ010000001">
    <property type="protein sequence ID" value="KAK7361028.1"/>
    <property type="molecule type" value="Genomic_DNA"/>
</dbReference>
<sequence length="149" mass="15941">MDECITGAMKVCFIGVGGSWFEIWDKEQIASQLRGIGSSLINLAIAMALGSSQVRQVELGAKFRLGLSRIQEQIAQFQKHAKKPKNLEFPSGSVAVDASALGCHWLNGKPIKALEQPLIHLTVIASAPQFACLADLGPVAAATVLISYH</sequence>
<accession>A0AAN9N0J1</accession>
<reference evidence="1 2" key="1">
    <citation type="submission" date="2024-01" db="EMBL/GenBank/DDBJ databases">
        <title>The genomes of 5 underutilized Papilionoideae crops provide insights into root nodulation and disease resistanc.</title>
        <authorList>
            <person name="Jiang F."/>
        </authorList>
    </citation>
    <scope>NUCLEOTIDE SEQUENCE [LARGE SCALE GENOMIC DNA]</scope>
    <source>
        <strain evidence="1">LVBAO_FW01</strain>
        <tissue evidence="1">Leaves</tissue>
    </source>
</reference>
<comment type="caution">
    <text evidence="1">The sequence shown here is derived from an EMBL/GenBank/DDBJ whole genome shotgun (WGS) entry which is preliminary data.</text>
</comment>
<proteinExistence type="predicted"/>
<dbReference type="AlphaFoldDB" id="A0AAN9N0J1"/>
<evidence type="ECO:0000313" key="2">
    <source>
        <dbReference type="Proteomes" id="UP001367508"/>
    </source>
</evidence>
<evidence type="ECO:0000313" key="1">
    <source>
        <dbReference type="EMBL" id="KAK7361028.1"/>
    </source>
</evidence>
<dbReference type="Proteomes" id="UP001367508">
    <property type="component" value="Unassembled WGS sequence"/>
</dbReference>
<organism evidence="1 2">
    <name type="scientific">Canavalia gladiata</name>
    <name type="common">Sword bean</name>
    <name type="synonym">Dolichos gladiatus</name>
    <dbReference type="NCBI Taxonomy" id="3824"/>
    <lineage>
        <taxon>Eukaryota</taxon>
        <taxon>Viridiplantae</taxon>
        <taxon>Streptophyta</taxon>
        <taxon>Embryophyta</taxon>
        <taxon>Tracheophyta</taxon>
        <taxon>Spermatophyta</taxon>
        <taxon>Magnoliopsida</taxon>
        <taxon>eudicotyledons</taxon>
        <taxon>Gunneridae</taxon>
        <taxon>Pentapetalae</taxon>
        <taxon>rosids</taxon>
        <taxon>fabids</taxon>
        <taxon>Fabales</taxon>
        <taxon>Fabaceae</taxon>
        <taxon>Papilionoideae</taxon>
        <taxon>50 kb inversion clade</taxon>
        <taxon>NPAAA clade</taxon>
        <taxon>indigoferoid/millettioid clade</taxon>
        <taxon>Phaseoleae</taxon>
        <taxon>Canavalia</taxon>
    </lineage>
</organism>
<name>A0AAN9N0J1_CANGL</name>
<keyword evidence="2" id="KW-1185">Reference proteome</keyword>
<protein>
    <submittedName>
        <fullName evidence="1">Uncharacterized protein</fullName>
    </submittedName>
</protein>